<keyword evidence="9" id="KW-1185">Reference proteome</keyword>
<accession>A0A0S2THY0</accession>
<dbReference type="EMBL" id="CP013099">
    <property type="protein sequence ID" value="ALP54782.1"/>
    <property type="molecule type" value="Genomic_DNA"/>
</dbReference>
<dbReference type="GO" id="GO:0020037">
    <property type="term" value="F:heme binding"/>
    <property type="evidence" value="ECO:0007669"/>
    <property type="project" value="InterPro"/>
</dbReference>
<dbReference type="Gene3D" id="1.10.490.10">
    <property type="entry name" value="Globins"/>
    <property type="match status" value="1"/>
</dbReference>
<dbReference type="STRING" id="1748243.Tel_08210"/>
<dbReference type="InterPro" id="IPR029787">
    <property type="entry name" value="Nucleotide_cyclase"/>
</dbReference>
<dbReference type="KEGG" id="tee:Tel_08210"/>
<dbReference type="InterPro" id="IPR043128">
    <property type="entry name" value="Rev_trsase/Diguanyl_cyclase"/>
</dbReference>
<evidence type="ECO:0000259" key="7">
    <source>
        <dbReference type="PROSITE" id="PS50887"/>
    </source>
</evidence>
<evidence type="ECO:0000256" key="2">
    <source>
        <dbReference type="ARBA" id="ARBA00012528"/>
    </source>
</evidence>
<feature type="domain" description="GGDEF" evidence="7">
    <location>
        <begin position="232"/>
        <end position="360"/>
    </location>
</feature>
<evidence type="ECO:0000313" key="9">
    <source>
        <dbReference type="Proteomes" id="UP000055136"/>
    </source>
</evidence>
<evidence type="ECO:0000256" key="4">
    <source>
        <dbReference type="ARBA" id="ARBA00029839"/>
    </source>
</evidence>
<organism evidence="8 9">
    <name type="scientific">Candidatus Tenderia electrophaga</name>
    <dbReference type="NCBI Taxonomy" id="1748243"/>
    <lineage>
        <taxon>Bacteria</taxon>
        <taxon>Pseudomonadati</taxon>
        <taxon>Pseudomonadota</taxon>
        <taxon>Gammaproteobacteria</taxon>
        <taxon>Candidatus Tenderiales</taxon>
        <taxon>Candidatus Tenderiaceae</taxon>
        <taxon>Candidatus Tenderia</taxon>
    </lineage>
</organism>
<evidence type="ECO:0000256" key="5">
    <source>
        <dbReference type="ARBA" id="ARBA00034247"/>
    </source>
</evidence>
<feature type="compositionally biased region" description="Basic and acidic residues" evidence="6">
    <location>
        <begin position="374"/>
        <end position="384"/>
    </location>
</feature>
<evidence type="ECO:0000256" key="6">
    <source>
        <dbReference type="SAM" id="MobiDB-lite"/>
    </source>
</evidence>
<evidence type="ECO:0000313" key="8">
    <source>
        <dbReference type="EMBL" id="ALP54782.1"/>
    </source>
</evidence>
<dbReference type="FunFam" id="3.30.70.270:FF:000001">
    <property type="entry name" value="Diguanylate cyclase domain protein"/>
    <property type="match status" value="1"/>
</dbReference>
<dbReference type="CDD" id="cd01949">
    <property type="entry name" value="GGDEF"/>
    <property type="match status" value="1"/>
</dbReference>
<evidence type="ECO:0000256" key="3">
    <source>
        <dbReference type="ARBA" id="ARBA00015125"/>
    </source>
</evidence>
<dbReference type="AlphaFoldDB" id="A0A0S2THY0"/>
<dbReference type="Proteomes" id="UP000055136">
    <property type="component" value="Chromosome"/>
</dbReference>
<proteinExistence type="predicted"/>
<dbReference type="InterPro" id="IPR044398">
    <property type="entry name" value="Globin-sensor_dom"/>
</dbReference>
<dbReference type="InterPro" id="IPR012292">
    <property type="entry name" value="Globin/Proto"/>
</dbReference>
<dbReference type="InterPro" id="IPR009050">
    <property type="entry name" value="Globin-like_sf"/>
</dbReference>
<name>A0A0S2THY0_9GAMM</name>
<evidence type="ECO:0000256" key="1">
    <source>
        <dbReference type="ARBA" id="ARBA00001946"/>
    </source>
</evidence>
<comment type="cofactor">
    <cofactor evidence="1">
        <name>Mg(2+)</name>
        <dbReference type="ChEBI" id="CHEBI:18420"/>
    </cofactor>
</comment>
<dbReference type="SUPFAM" id="SSF55073">
    <property type="entry name" value="Nucleotide cyclase"/>
    <property type="match status" value="1"/>
</dbReference>
<dbReference type="Gene3D" id="3.30.70.270">
    <property type="match status" value="1"/>
</dbReference>
<dbReference type="SUPFAM" id="SSF46458">
    <property type="entry name" value="Globin-like"/>
    <property type="match status" value="1"/>
</dbReference>
<dbReference type="InterPro" id="IPR050469">
    <property type="entry name" value="Diguanylate_Cyclase"/>
</dbReference>
<feature type="region of interest" description="Disordered" evidence="6">
    <location>
        <begin position="348"/>
        <end position="384"/>
    </location>
</feature>
<dbReference type="PANTHER" id="PTHR45138">
    <property type="entry name" value="REGULATORY COMPONENTS OF SENSORY TRANSDUCTION SYSTEM"/>
    <property type="match status" value="1"/>
</dbReference>
<dbReference type="EC" id="2.7.7.65" evidence="2"/>
<dbReference type="NCBIfam" id="TIGR00254">
    <property type="entry name" value="GGDEF"/>
    <property type="match status" value="1"/>
</dbReference>
<dbReference type="GO" id="GO:0019825">
    <property type="term" value="F:oxygen binding"/>
    <property type="evidence" value="ECO:0007669"/>
    <property type="project" value="InterPro"/>
</dbReference>
<dbReference type="InterPro" id="IPR000160">
    <property type="entry name" value="GGDEF_dom"/>
</dbReference>
<comment type="catalytic activity">
    <reaction evidence="5">
        <text>2 GTP = 3',3'-c-di-GMP + 2 diphosphate</text>
        <dbReference type="Rhea" id="RHEA:24898"/>
        <dbReference type="ChEBI" id="CHEBI:33019"/>
        <dbReference type="ChEBI" id="CHEBI:37565"/>
        <dbReference type="ChEBI" id="CHEBI:58805"/>
        <dbReference type="EC" id="2.7.7.65"/>
    </reaction>
</comment>
<dbReference type="PROSITE" id="PS50887">
    <property type="entry name" value="GGDEF"/>
    <property type="match status" value="1"/>
</dbReference>
<protein>
    <recommendedName>
        <fullName evidence="3">Diguanylate cyclase DosC</fullName>
        <ecNumber evidence="2">2.7.7.65</ecNumber>
    </recommendedName>
    <alternativeName>
        <fullName evidence="4">Direct oxygen-sensing cyclase</fullName>
    </alternativeName>
</protein>
<sequence length="384" mass="44268">MKQTEKTLLEQMQIGDFEIEQRKTLFSLTDANIAALKSAKPIIDANIDDLVSKFYELQTSIPEISLLIGDADTLNRLRHAQRKYVVDLFYGLYDLEYVNNRLRIGLVHKRIGVEPKLYLSAMYALKRLLYDLLTQEIQDLGQREEVLAALEKLLLFDISLVFDTYIRSLLSEIEISKEKSDQYAQDLEYKIKERTRQLEHLSRTDPLTGLLNMRHLVDILTGTLRAAQRRAEPVSLVYIDIDDFKALNDTRGHQYGDEVLRILGASIAKVSRKEDSCFRYGGDEFCIILPNCTEDAALELYKLRLSEEVLDKSKEIVLSIGIVQTGPLEYLEPEALIRKADRRMYKAKQAKKSRLKNTDMNTLRYDPSGSSSKEYNDNKVRDKK</sequence>
<dbReference type="Pfam" id="PF11563">
    <property type="entry name" value="Protoglobin"/>
    <property type="match status" value="1"/>
</dbReference>
<dbReference type="GO" id="GO:0052621">
    <property type="term" value="F:diguanylate cyclase activity"/>
    <property type="evidence" value="ECO:0007669"/>
    <property type="project" value="UniProtKB-EC"/>
</dbReference>
<gene>
    <name evidence="8" type="ORF">Tel_08210</name>
</gene>
<dbReference type="Pfam" id="PF00990">
    <property type="entry name" value="GGDEF"/>
    <property type="match status" value="1"/>
</dbReference>
<reference evidence="8" key="1">
    <citation type="submission" date="2015-10" db="EMBL/GenBank/DDBJ databases">
        <title>Description of Candidatus Tenderia electrophaga gen. nov, sp. nov., an Uncultivated Electroautotroph from a Biocathode Enrichment.</title>
        <authorList>
            <person name="Eddie B.J."/>
            <person name="Malanoski A.P."/>
            <person name="Wang Z."/>
            <person name="Hall R.J."/>
            <person name="Oh S.D."/>
            <person name="Heiner C."/>
            <person name="Lin B."/>
            <person name="Strycharz-Glaven S.M."/>
        </authorList>
    </citation>
    <scope>NUCLEOTIDE SEQUENCE [LARGE SCALE GENOMIC DNA]</scope>
    <source>
        <strain evidence="8">NRL1</strain>
    </source>
</reference>
<dbReference type="PANTHER" id="PTHR45138:SF9">
    <property type="entry name" value="DIGUANYLATE CYCLASE DGCM-RELATED"/>
    <property type="match status" value="1"/>
</dbReference>
<dbReference type="SMART" id="SM00267">
    <property type="entry name" value="GGDEF"/>
    <property type="match status" value="1"/>
</dbReference>